<keyword evidence="1" id="KW-0472">Membrane</keyword>
<evidence type="ECO:0000313" key="2">
    <source>
        <dbReference type="EMBL" id="KKK72857.1"/>
    </source>
</evidence>
<dbReference type="EMBL" id="LAZR01057049">
    <property type="protein sequence ID" value="KKK72857.1"/>
    <property type="molecule type" value="Genomic_DNA"/>
</dbReference>
<keyword evidence="1" id="KW-0812">Transmembrane</keyword>
<feature type="transmembrane region" description="Helical" evidence="1">
    <location>
        <begin position="123"/>
        <end position="145"/>
    </location>
</feature>
<name>A0A0F8XUW2_9ZZZZ</name>
<evidence type="ECO:0000256" key="1">
    <source>
        <dbReference type="SAM" id="Phobius"/>
    </source>
</evidence>
<keyword evidence="1" id="KW-1133">Transmembrane helix</keyword>
<dbReference type="AlphaFoldDB" id="A0A0F8XUW2"/>
<reference evidence="2" key="1">
    <citation type="journal article" date="2015" name="Nature">
        <title>Complex archaea that bridge the gap between prokaryotes and eukaryotes.</title>
        <authorList>
            <person name="Spang A."/>
            <person name="Saw J.H."/>
            <person name="Jorgensen S.L."/>
            <person name="Zaremba-Niedzwiedzka K."/>
            <person name="Martijn J."/>
            <person name="Lind A.E."/>
            <person name="van Eijk R."/>
            <person name="Schleper C."/>
            <person name="Guy L."/>
            <person name="Ettema T.J."/>
        </authorList>
    </citation>
    <scope>NUCLEOTIDE SEQUENCE</scope>
</reference>
<sequence length="153" mass="16403">MIQPAGSEHFSIELSGISSVVAIPADSANPVTFLSTRISQSLALSQTEISCDGHILAQAMQPEYPLDFPHHVCTSDVVIDKIGPGDSFISIVSLPFNINETGGEVVPTAIPFTLLHSVTFGELTLALILIPLVLVVTYQTIIAAFRKPIVRHK</sequence>
<protein>
    <submittedName>
        <fullName evidence="2">Uncharacterized protein</fullName>
    </submittedName>
</protein>
<accession>A0A0F8XUW2</accession>
<gene>
    <name evidence="2" type="ORF">LCGC14_2899680</name>
</gene>
<comment type="caution">
    <text evidence="2">The sequence shown here is derived from an EMBL/GenBank/DDBJ whole genome shotgun (WGS) entry which is preliminary data.</text>
</comment>
<organism evidence="2">
    <name type="scientific">marine sediment metagenome</name>
    <dbReference type="NCBI Taxonomy" id="412755"/>
    <lineage>
        <taxon>unclassified sequences</taxon>
        <taxon>metagenomes</taxon>
        <taxon>ecological metagenomes</taxon>
    </lineage>
</organism>
<proteinExistence type="predicted"/>